<evidence type="ECO:0008006" key="4">
    <source>
        <dbReference type="Google" id="ProtNLM"/>
    </source>
</evidence>
<evidence type="ECO:0000313" key="2">
    <source>
        <dbReference type="EMBL" id="CAI6356690.1"/>
    </source>
</evidence>
<comment type="caution">
    <text evidence="2">The sequence shown here is derived from an EMBL/GenBank/DDBJ whole genome shotgun (WGS) entry which is preliminary data.</text>
</comment>
<proteinExistence type="predicted"/>
<organism evidence="2 3">
    <name type="scientific">Macrosiphum euphorbiae</name>
    <name type="common">potato aphid</name>
    <dbReference type="NCBI Taxonomy" id="13131"/>
    <lineage>
        <taxon>Eukaryota</taxon>
        <taxon>Metazoa</taxon>
        <taxon>Ecdysozoa</taxon>
        <taxon>Arthropoda</taxon>
        <taxon>Hexapoda</taxon>
        <taxon>Insecta</taxon>
        <taxon>Pterygota</taxon>
        <taxon>Neoptera</taxon>
        <taxon>Paraneoptera</taxon>
        <taxon>Hemiptera</taxon>
        <taxon>Sternorrhyncha</taxon>
        <taxon>Aphidomorpha</taxon>
        <taxon>Aphidoidea</taxon>
        <taxon>Aphididae</taxon>
        <taxon>Macrosiphini</taxon>
        <taxon>Macrosiphum</taxon>
    </lineage>
</organism>
<sequence>MEGYEHVLSFRRQMYINDNDIPKLPGSLVINHDETNFRIFFTDDRITCYTCKTSGHTTLSCKKYIKNPDNNMIKNQSASSTNWDIDSSLQTEMLEDTLPPISPNLDEIPTDINMDASRTPVEAINILKRPASMTTTPSNPTSPRYDSSQEINTIIKPPKKVLLVENKIDPNHPSPSENRSRSNSRNRFSENLDSHLDSIKHLFDDKTKLKISFDQFTHIIEDIHKQDNPLNIIHEYGLEGSEIITIFEITRPYLTTKIARNNFSRITKKIFKALDAATTTEPNKSESNEN</sequence>
<feature type="compositionally biased region" description="Low complexity" evidence="1">
    <location>
        <begin position="174"/>
        <end position="186"/>
    </location>
</feature>
<reference evidence="2 3" key="1">
    <citation type="submission" date="2023-01" db="EMBL/GenBank/DDBJ databases">
        <authorList>
            <person name="Whitehead M."/>
        </authorList>
    </citation>
    <scope>NUCLEOTIDE SEQUENCE [LARGE SCALE GENOMIC DNA]</scope>
</reference>
<evidence type="ECO:0000256" key="1">
    <source>
        <dbReference type="SAM" id="MobiDB-lite"/>
    </source>
</evidence>
<feature type="compositionally biased region" description="Low complexity" evidence="1">
    <location>
        <begin position="130"/>
        <end position="143"/>
    </location>
</feature>
<accession>A0AAV0WL75</accession>
<dbReference type="Proteomes" id="UP001160148">
    <property type="component" value="Unassembled WGS sequence"/>
</dbReference>
<dbReference type="AlphaFoldDB" id="A0AAV0WL75"/>
<feature type="region of interest" description="Disordered" evidence="1">
    <location>
        <begin position="167"/>
        <end position="188"/>
    </location>
</feature>
<name>A0AAV0WL75_9HEMI</name>
<gene>
    <name evidence="2" type="ORF">MEUPH1_LOCUS12399</name>
</gene>
<dbReference type="EMBL" id="CARXXK010000002">
    <property type="protein sequence ID" value="CAI6356690.1"/>
    <property type="molecule type" value="Genomic_DNA"/>
</dbReference>
<protein>
    <recommendedName>
        <fullName evidence="4">CCHC-type domain-containing protein</fullName>
    </recommendedName>
</protein>
<evidence type="ECO:0000313" key="3">
    <source>
        <dbReference type="Proteomes" id="UP001160148"/>
    </source>
</evidence>
<keyword evidence="3" id="KW-1185">Reference proteome</keyword>
<feature type="region of interest" description="Disordered" evidence="1">
    <location>
        <begin position="129"/>
        <end position="151"/>
    </location>
</feature>